<keyword evidence="12" id="KW-0234">DNA repair</keyword>
<dbReference type="SMART" id="SM00279">
    <property type="entry name" value="HhH2"/>
    <property type="match status" value="1"/>
</dbReference>
<dbReference type="GO" id="GO:0006281">
    <property type="term" value="P:DNA repair"/>
    <property type="evidence" value="ECO:0007669"/>
    <property type="project" value="UniProtKB-KW"/>
</dbReference>
<evidence type="ECO:0000259" key="15">
    <source>
        <dbReference type="SMART" id="SM00484"/>
    </source>
</evidence>
<evidence type="ECO:0000313" key="18">
    <source>
        <dbReference type="Proteomes" id="UP000756132"/>
    </source>
</evidence>
<evidence type="ECO:0000256" key="14">
    <source>
        <dbReference type="SAM" id="MobiDB-lite"/>
    </source>
</evidence>
<keyword evidence="13" id="KW-0539">Nucleus</keyword>
<reference evidence="17" key="1">
    <citation type="submission" date="2021-12" db="EMBL/GenBank/DDBJ databases">
        <authorList>
            <person name="Zaccaron A."/>
            <person name="Stergiopoulos I."/>
        </authorList>
    </citation>
    <scope>NUCLEOTIDE SEQUENCE</scope>
    <source>
        <strain evidence="17">Race5_Kim</strain>
    </source>
</reference>
<dbReference type="OMA" id="DCRSRFF"/>
<protein>
    <submittedName>
        <fullName evidence="17">Exodeoxyribonuclease 1</fullName>
    </submittedName>
</protein>
<dbReference type="AlphaFoldDB" id="A0A9Q8PJW1"/>
<dbReference type="PANTHER" id="PTHR11081:SF65">
    <property type="entry name" value="DNA DAMAGE-INDUCIBLE PROTEIN DIN7-RELATED"/>
    <property type="match status" value="1"/>
</dbReference>
<keyword evidence="4" id="KW-0540">Nuclease</keyword>
<comment type="subcellular location">
    <subcellularLocation>
        <location evidence="2">Nucleus</location>
    </subcellularLocation>
</comment>
<organism evidence="17 18">
    <name type="scientific">Passalora fulva</name>
    <name type="common">Tomato leaf mold</name>
    <name type="synonym">Cladosporium fulvum</name>
    <dbReference type="NCBI Taxonomy" id="5499"/>
    <lineage>
        <taxon>Eukaryota</taxon>
        <taxon>Fungi</taxon>
        <taxon>Dikarya</taxon>
        <taxon>Ascomycota</taxon>
        <taxon>Pezizomycotina</taxon>
        <taxon>Dothideomycetes</taxon>
        <taxon>Dothideomycetidae</taxon>
        <taxon>Mycosphaerellales</taxon>
        <taxon>Mycosphaerellaceae</taxon>
        <taxon>Fulvia</taxon>
    </lineage>
</organism>
<feature type="domain" description="XPG-I" evidence="15">
    <location>
        <begin position="138"/>
        <end position="208"/>
    </location>
</feature>
<dbReference type="FunFam" id="3.40.50.1010:FF:000002">
    <property type="entry name" value="Exonuclease 1, putative"/>
    <property type="match status" value="1"/>
</dbReference>
<dbReference type="PRINTS" id="PR00853">
    <property type="entry name" value="XPGRADSUPER"/>
</dbReference>
<dbReference type="Gene3D" id="1.10.150.20">
    <property type="entry name" value="5' to 3' exonuclease, C-terminal subdomain"/>
    <property type="match status" value="1"/>
</dbReference>
<keyword evidence="9" id="KW-0460">Magnesium</keyword>
<keyword evidence="6" id="KW-0227">DNA damage</keyword>
<dbReference type="SMART" id="SM00484">
    <property type="entry name" value="XPGI"/>
    <property type="match status" value="1"/>
</dbReference>
<dbReference type="Proteomes" id="UP000756132">
    <property type="component" value="Chromosome 11"/>
</dbReference>
<dbReference type="GO" id="GO:0035312">
    <property type="term" value="F:5'-3' DNA exonuclease activity"/>
    <property type="evidence" value="ECO:0007669"/>
    <property type="project" value="InterPro"/>
</dbReference>
<sequence>MGIQGLLPLLKSIHKPTHLRNFSGQTLGVDAYGWLHRGTVSCAIELAEGKPTRRHIDFALHRVRMLIHFGVKPYIVFDGDYLPSKAHTEKERAARRKESKRVGLELLRMGRPSQAHLELQKAVDVTPVMARELIEELKRLDVPYVVAPYEADSQLAYLEKQGTIDGVISEDSDLLVFGVKCLLTKLDQYGECVMINRSDFTSCREVSLVGWTDKEFRMMAMLSGCDYLPGIDKMGLKTAYRLVRKHKTVDRVVRTVQFDGKMKVPAGYLDAFQRAERTFMHQWVFCPQARCLLNLYKLPEGLDAASIPYIGKHVEPELAAGVARGDLDPNTKQPIQLPNRFQDRARTHSRTVQTPGEKKGTPITEFFKKRTPLAELDPNSFTPSPTQQRLLEPQSSVAWSASQIPAPVRSFGLSRSTTAPVPSSSAPRVSRRHVTDPFPSTRASPKRQRLCSESNIATAMKGNHDLQEGMTSRFFAKTPAQDSPSTRRKSSKKEEFDLWSDDSVAEAVAAATATPELTQTTAVSSPRKRKKLAVFADPPADEGDTSVGDMTQDSIDTTVSSVFDDVTESGTPDTSFADTPPPREASTFSKEIAINFAALKYNSPSATRRTITRANTTPLPSSILPQKTQRGDTTASAVEEIQEEVRGTVVEEAALVPNSSPAMSRSKHTVVAADDDIIDDDEFLAAEKEPLHSRHTFSPKGSEDMLVPESPGEASDSSGGQAKPGLCLSRFAFVG</sequence>
<dbReference type="PANTHER" id="PTHR11081">
    <property type="entry name" value="FLAP ENDONUCLEASE FAMILY MEMBER"/>
    <property type="match status" value="1"/>
</dbReference>
<keyword evidence="8" id="KW-0269">Exonuclease</keyword>
<evidence type="ECO:0000313" key="17">
    <source>
        <dbReference type="EMBL" id="UJO23791.1"/>
    </source>
</evidence>
<dbReference type="Gene3D" id="3.40.50.1010">
    <property type="entry name" value="5'-nuclease"/>
    <property type="match status" value="1"/>
</dbReference>
<dbReference type="InterPro" id="IPR006084">
    <property type="entry name" value="XPG/Rad2"/>
</dbReference>
<comment type="cofactor">
    <cofactor evidence="1">
        <name>Mg(2+)</name>
        <dbReference type="ChEBI" id="CHEBI:18420"/>
    </cofactor>
</comment>
<dbReference type="InterPro" id="IPR037315">
    <property type="entry name" value="EXO1_H3TH"/>
</dbReference>
<dbReference type="OrthoDB" id="26491at2759"/>
<evidence type="ECO:0000256" key="12">
    <source>
        <dbReference type="ARBA" id="ARBA00023204"/>
    </source>
</evidence>
<dbReference type="GeneID" id="71992688"/>
<dbReference type="GO" id="GO:0005634">
    <property type="term" value="C:nucleus"/>
    <property type="evidence" value="ECO:0007669"/>
    <property type="project" value="UniProtKB-SubCell"/>
</dbReference>
<keyword evidence="18" id="KW-1185">Reference proteome</keyword>
<name>A0A9Q8PJW1_PASFU</name>
<feature type="domain" description="XPG N-terminal" evidence="16">
    <location>
        <begin position="1"/>
        <end position="99"/>
    </location>
</feature>
<dbReference type="InterPro" id="IPR006085">
    <property type="entry name" value="XPG_DNA_repair_N"/>
</dbReference>
<evidence type="ECO:0000256" key="4">
    <source>
        <dbReference type="ARBA" id="ARBA00022722"/>
    </source>
</evidence>
<feature type="region of interest" description="Disordered" evidence="14">
    <location>
        <begin position="517"/>
        <end position="552"/>
    </location>
</feature>
<reference evidence="17" key="2">
    <citation type="journal article" date="2022" name="Microb. Genom.">
        <title>A chromosome-scale genome assembly of the tomato pathogen Cladosporium fulvum reveals a compartmentalized genome architecture and the presence of a dispensable chromosome.</title>
        <authorList>
            <person name="Zaccaron A.Z."/>
            <person name="Chen L.H."/>
            <person name="Samaras A."/>
            <person name="Stergiopoulos I."/>
        </authorList>
    </citation>
    <scope>NUCLEOTIDE SEQUENCE</scope>
    <source>
        <strain evidence="17">Race5_Kim</strain>
    </source>
</reference>
<dbReference type="FunFam" id="1.10.150.20:FF:000011">
    <property type="entry name" value="exonuclease 1"/>
    <property type="match status" value="1"/>
</dbReference>
<evidence type="ECO:0000256" key="7">
    <source>
        <dbReference type="ARBA" id="ARBA00022801"/>
    </source>
</evidence>
<evidence type="ECO:0000256" key="6">
    <source>
        <dbReference type="ARBA" id="ARBA00022763"/>
    </source>
</evidence>
<evidence type="ECO:0000256" key="13">
    <source>
        <dbReference type="ARBA" id="ARBA00023242"/>
    </source>
</evidence>
<dbReference type="EMBL" id="CP090173">
    <property type="protein sequence ID" value="UJO23791.1"/>
    <property type="molecule type" value="Genomic_DNA"/>
</dbReference>
<feature type="compositionally biased region" description="Low complexity" evidence="14">
    <location>
        <begin position="414"/>
        <end position="428"/>
    </location>
</feature>
<evidence type="ECO:0000259" key="16">
    <source>
        <dbReference type="SMART" id="SM00485"/>
    </source>
</evidence>
<feature type="region of interest" description="Disordered" evidence="14">
    <location>
        <begin position="372"/>
        <end position="394"/>
    </location>
</feature>
<evidence type="ECO:0000256" key="8">
    <source>
        <dbReference type="ARBA" id="ARBA00022839"/>
    </source>
</evidence>
<feature type="compositionally biased region" description="Polar residues" evidence="14">
    <location>
        <begin position="379"/>
        <end position="394"/>
    </location>
</feature>
<dbReference type="RefSeq" id="XP_047768157.1">
    <property type="nucleotide sequence ID" value="XM_047911958.1"/>
</dbReference>
<dbReference type="SUPFAM" id="SSF88723">
    <property type="entry name" value="PIN domain-like"/>
    <property type="match status" value="1"/>
</dbReference>
<evidence type="ECO:0000256" key="9">
    <source>
        <dbReference type="ARBA" id="ARBA00022842"/>
    </source>
</evidence>
<dbReference type="PROSITE" id="PS00841">
    <property type="entry name" value="XPG_1"/>
    <property type="match status" value="1"/>
</dbReference>
<evidence type="ECO:0000256" key="5">
    <source>
        <dbReference type="ARBA" id="ARBA00022723"/>
    </source>
</evidence>
<dbReference type="InterPro" id="IPR008918">
    <property type="entry name" value="HhH2"/>
</dbReference>
<dbReference type="CDD" id="cd09908">
    <property type="entry name" value="H3TH_EXO1"/>
    <property type="match status" value="1"/>
</dbReference>
<evidence type="ECO:0000256" key="11">
    <source>
        <dbReference type="ARBA" id="ARBA00023125"/>
    </source>
</evidence>
<dbReference type="CDD" id="cd09857">
    <property type="entry name" value="PIN_EXO1"/>
    <property type="match status" value="1"/>
</dbReference>
<keyword evidence="10" id="KW-0267">Excision nuclease</keyword>
<dbReference type="Pfam" id="PF00752">
    <property type="entry name" value="XPG_N"/>
    <property type="match status" value="1"/>
</dbReference>
<feature type="region of interest" description="Disordered" evidence="14">
    <location>
        <begin position="475"/>
        <end position="495"/>
    </location>
</feature>
<dbReference type="InterPro" id="IPR044752">
    <property type="entry name" value="PIN-like_EXO1"/>
</dbReference>
<evidence type="ECO:0000256" key="1">
    <source>
        <dbReference type="ARBA" id="ARBA00001946"/>
    </source>
</evidence>
<comment type="similarity">
    <text evidence="3">Belongs to the XPG/RAD2 endonuclease family. EXO1 subfamily.</text>
</comment>
<keyword evidence="7" id="KW-0378">Hydrolase</keyword>
<dbReference type="GO" id="GO:0003677">
    <property type="term" value="F:DNA binding"/>
    <property type="evidence" value="ECO:0007669"/>
    <property type="project" value="UniProtKB-KW"/>
</dbReference>
<dbReference type="GO" id="GO:0017108">
    <property type="term" value="F:5'-flap endonuclease activity"/>
    <property type="evidence" value="ECO:0007669"/>
    <property type="project" value="TreeGrafter"/>
</dbReference>
<dbReference type="GO" id="GO:0046872">
    <property type="term" value="F:metal ion binding"/>
    <property type="evidence" value="ECO:0007669"/>
    <property type="project" value="UniProtKB-KW"/>
</dbReference>
<dbReference type="SMART" id="SM00485">
    <property type="entry name" value="XPGN"/>
    <property type="match status" value="1"/>
</dbReference>
<dbReference type="InterPro" id="IPR006086">
    <property type="entry name" value="XPG-I_dom"/>
</dbReference>
<evidence type="ECO:0000256" key="2">
    <source>
        <dbReference type="ARBA" id="ARBA00004123"/>
    </source>
</evidence>
<evidence type="ECO:0000256" key="3">
    <source>
        <dbReference type="ARBA" id="ARBA00010563"/>
    </source>
</evidence>
<dbReference type="KEGG" id="ffu:CLAFUR5_12810"/>
<feature type="region of interest" description="Disordered" evidence="14">
    <location>
        <begin position="688"/>
        <end position="725"/>
    </location>
</feature>
<gene>
    <name evidence="17" type="ORF">CLAFUR5_12810</name>
</gene>
<evidence type="ECO:0000256" key="10">
    <source>
        <dbReference type="ARBA" id="ARBA00022881"/>
    </source>
</evidence>
<accession>A0A9Q8PJW1</accession>
<feature type="region of interest" description="Disordered" evidence="14">
    <location>
        <begin position="412"/>
        <end position="450"/>
    </location>
</feature>
<dbReference type="InterPro" id="IPR036279">
    <property type="entry name" value="5-3_exonuclease_C_sf"/>
</dbReference>
<proteinExistence type="inferred from homology"/>
<dbReference type="InterPro" id="IPR019974">
    <property type="entry name" value="XPG_CS"/>
</dbReference>
<dbReference type="InterPro" id="IPR029060">
    <property type="entry name" value="PIN-like_dom_sf"/>
</dbReference>
<feature type="region of interest" description="Disordered" evidence="14">
    <location>
        <begin position="565"/>
        <end position="585"/>
    </location>
</feature>
<dbReference type="SUPFAM" id="SSF47807">
    <property type="entry name" value="5' to 3' exonuclease, C-terminal subdomain"/>
    <property type="match status" value="1"/>
</dbReference>
<keyword evidence="5" id="KW-0479">Metal-binding</keyword>
<keyword evidence="11" id="KW-0238">DNA-binding</keyword>
<feature type="compositionally biased region" description="Polar residues" evidence="14">
    <location>
        <begin position="568"/>
        <end position="577"/>
    </location>
</feature>
<dbReference type="Pfam" id="PF00867">
    <property type="entry name" value="XPG_I"/>
    <property type="match status" value="1"/>
</dbReference>